<proteinExistence type="predicted"/>
<dbReference type="EMBL" id="UOFR01000012">
    <property type="protein sequence ID" value="VAW91527.1"/>
    <property type="molecule type" value="Genomic_DNA"/>
</dbReference>
<evidence type="ECO:0000256" key="1">
    <source>
        <dbReference type="SAM" id="Phobius"/>
    </source>
</evidence>
<dbReference type="PANTHER" id="PTHR38684:SF1">
    <property type="entry name" value="PROTEIN AMPE"/>
    <property type="match status" value="1"/>
</dbReference>
<dbReference type="GO" id="GO:0009236">
    <property type="term" value="P:cobalamin biosynthetic process"/>
    <property type="evidence" value="ECO:0007669"/>
    <property type="project" value="UniProtKB-UniPathway"/>
</dbReference>
<sequence>MIFFIAIIAAIAIELSFRRVDHWRGFAWFSQFTDWVVHQLDSSSVRDGPVVVLAIITPLLLAIWLVSAMLGGVWNLFDFVFSVLVLLLSLGPTDPIRQTQDYLDALHNDDSEAAKLHASSLLGREADKNPVLVAEQVKSTLLIKSCSGIIGVFVWFIVLGPIGAAMFRFSGLLKDRYDDVQTGFAKSVKDLYNILMWVPARLTVLCFAIIGNFVDVIQSLQKVSDLWQADSDALISETGIGALHEADLSNDNTVNKEHIHDCLLLAKRTVLAFLTLLAIVVISSWIF</sequence>
<feature type="transmembrane region" description="Helical" evidence="1">
    <location>
        <begin position="48"/>
        <end position="66"/>
    </location>
</feature>
<keyword evidence="1" id="KW-1133">Transmembrane helix</keyword>
<dbReference type="GO" id="GO:0005886">
    <property type="term" value="C:plasma membrane"/>
    <property type="evidence" value="ECO:0007669"/>
    <property type="project" value="TreeGrafter"/>
</dbReference>
<keyword evidence="1" id="KW-0472">Membrane</keyword>
<name>A0A3B0ZVZ0_9ZZZZ</name>
<organism evidence="2">
    <name type="scientific">hydrothermal vent metagenome</name>
    <dbReference type="NCBI Taxonomy" id="652676"/>
    <lineage>
        <taxon>unclassified sequences</taxon>
        <taxon>metagenomes</taxon>
        <taxon>ecological metagenomes</taxon>
    </lineage>
</organism>
<evidence type="ECO:0008006" key="3">
    <source>
        <dbReference type="Google" id="ProtNLM"/>
    </source>
</evidence>
<dbReference type="PANTHER" id="PTHR38684">
    <property type="entry name" value="PROTEIN AMPE"/>
    <property type="match status" value="1"/>
</dbReference>
<gene>
    <name evidence="2" type="ORF">MNBD_GAMMA21-1071</name>
</gene>
<feature type="transmembrane region" description="Helical" evidence="1">
    <location>
        <begin position="191"/>
        <end position="214"/>
    </location>
</feature>
<keyword evidence="1" id="KW-0812">Transmembrane</keyword>
<feature type="transmembrane region" description="Helical" evidence="1">
    <location>
        <begin position="269"/>
        <end position="286"/>
    </location>
</feature>
<dbReference type="InterPro" id="IPR004485">
    <property type="entry name" value="Cobalamin_biosynth_CobD/CbiB"/>
</dbReference>
<protein>
    <recommendedName>
        <fullName evidence="3">AmpE protein</fullName>
    </recommendedName>
</protein>
<dbReference type="GO" id="GO:0046677">
    <property type="term" value="P:response to antibiotic"/>
    <property type="evidence" value="ECO:0007669"/>
    <property type="project" value="TreeGrafter"/>
</dbReference>
<reference evidence="2" key="1">
    <citation type="submission" date="2018-06" db="EMBL/GenBank/DDBJ databases">
        <authorList>
            <person name="Zhirakovskaya E."/>
        </authorList>
    </citation>
    <scope>NUCLEOTIDE SEQUENCE</scope>
</reference>
<dbReference type="GO" id="GO:0048472">
    <property type="term" value="F:threonine-phosphate decarboxylase activity"/>
    <property type="evidence" value="ECO:0007669"/>
    <property type="project" value="InterPro"/>
</dbReference>
<dbReference type="Pfam" id="PF03186">
    <property type="entry name" value="CobD_Cbib"/>
    <property type="match status" value="1"/>
</dbReference>
<evidence type="ECO:0000313" key="2">
    <source>
        <dbReference type="EMBL" id="VAW91527.1"/>
    </source>
</evidence>
<dbReference type="UniPathway" id="UPA00148"/>
<dbReference type="AlphaFoldDB" id="A0A3B0ZVZ0"/>
<dbReference type="InterPro" id="IPR052966">
    <property type="entry name" value="Beta-lactamase_Reg"/>
</dbReference>
<feature type="transmembrane region" description="Helical" evidence="1">
    <location>
        <begin position="148"/>
        <end position="170"/>
    </location>
</feature>
<feature type="transmembrane region" description="Helical" evidence="1">
    <location>
        <begin position="73"/>
        <end position="91"/>
    </location>
</feature>
<accession>A0A3B0ZVZ0</accession>